<feature type="chain" id="PRO_5045809299" evidence="1">
    <location>
        <begin position="30"/>
        <end position="123"/>
    </location>
</feature>
<sequence length="123" mass="13485">MLTKLMKRAMIVCVLMASIVVGIAVPAQAANKTIILSDIDGRQLGYMVFYDVEPDKFKVCDTQRDGYSVTGQVLTQTSNGHIPLGDTSDGSDRGCNTMVFRVPGDQMRLWWNGPGNISTWANI</sequence>
<evidence type="ECO:0000313" key="3">
    <source>
        <dbReference type="Proteomes" id="UP001595712"/>
    </source>
</evidence>
<feature type="signal peptide" evidence="1">
    <location>
        <begin position="1"/>
        <end position="29"/>
    </location>
</feature>
<organism evidence="2 3">
    <name type="scientific">Glycomyces rhizosphaerae</name>
    <dbReference type="NCBI Taxonomy" id="2054422"/>
    <lineage>
        <taxon>Bacteria</taxon>
        <taxon>Bacillati</taxon>
        <taxon>Actinomycetota</taxon>
        <taxon>Actinomycetes</taxon>
        <taxon>Glycomycetales</taxon>
        <taxon>Glycomycetaceae</taxon>
        <taxon>Glycomyces</taxon>
    </lineage>
</organism>
<evidence type="ECO:0000256" key="1">
    <source>
        <dbReference type="SAM" id="SignalP"/>
    </source>
</evidence>
<comment type="caution">
    <text evidence="2">The sequence shown here is derived from an EMBL/GenBank/DDBJ whole genome shotgun (WGS) entry which is preliminary data.</text>
</comment>
<protein>
    <submittedName>
        <fullName evidence="2">Uncharacterized protein</fullName>
    </submittedName>
</protein>
<gene>
    <name evidence="2" type="ORF">ACFO8M_03345</name>
</gene>
<dbReference type="EMBL" id="JBHRWO010000004">
    <property type="protein sequence ID" value="MFC3491520.1"/>
    <property type="molecule type" value="Genomic_DNA"/>
</dbReference>
<proteinExistence type="predicted"/>
<evidence type="ECO:0000313" key="2">
    <source>
        <dbReference type="EMBL" id="MFC3491520.1"/>
    </source>
</evidence>
<dbReference type="RefSeq" id="WP_387970451.1">
    <property type="nucleotide sequence ID" value="NZ_JBHRWO010000004.1"/>
</dbReference>
<dbReference type="Proteomes" id="UP001595712">
    <property type="component" value="Unassembled WGS sequence"/>
</dbReference>
<keyword evidence="1" id="KW-0732">Signal</keyword>
<name>A0ABV7PW80_9ACTN</name>
<accession>A0ABV7PW80</accession>
<reference evidence="3" key="1">
    <citation type="journal article" date="2019" name="Int. J. Syst. Evol. Microbiol.">
        <title>The Global Catalogue of Microorganisms (GCM) 10K type strain sequencing project: providing services to taxonomists for standard genome sequencing and annotation.</title>
        <authorList>
            <consortium name="The Broad Institute Genomics Platform"/>
            <consortium name="The Broad Institute Genome Sequencing Center for Infectious Disease"/>
            <person name="Wu L."/>
            <person name="Ma J."/>
        </authorList>
    </citation>
    <scope>NUCLEOTIDE SEQUENCE [LARGE SCALE GENOMIC DNA]</scope>
    <source>
        <strain evidence="3">CGMCC 4.7396</strain>
    </source>
</reference>
<keyword evidence="3" id="KW-1185">Reference proteome</keyword>